<accession>A0A2K3DCM7</accession>
<dbReference type="Pfam" id="PF00069">
    <property type="entry name" value="Pkinase"/>
    <property type="match status" value="1"/>
</dbReference>
<organism evidence="9 10">
    <name type="scientific">Chlamydomonas reinhardtii</name>
    <name type="common">Chlamydomonas smithii</name>
    <dbReference type="NCBI Taxonomy" id="3055"/>
    <lineage>
        <taxon>Eukaryota</taxon>
        <taxon>Viridiplantae</taxon>
        <taxon>Chlorophyta</taxon>
        <taxon>core chlorophytes</taxon>
        <taxon>Chlorophyceae</taxon>
        <taxon>CS clade</taxon>
        <taxon>Chlamydomonadales</taxon>
        <taxon>Chlamydomonadaceae</taxon>
        <taxon>Chlamydomonas</taxon>
    </lineage>
</organism>
<dbReference type="GO" id="GO:0005737">
    <property type="term" value="C:cytoplasm"/>
    <property type="evidence" value="ECO:0000318"/>
    <property type="project" value="GO_Central"/>
</dbReference>
<dbReference type="AlphaFoldDB" id="A0A2K3DCM7"/>
<dbReference type="Gramene" id="PNW78280">
    <property type="protein sequence ID" value="PNW78280"/>
    <property type="gene ID" value="CHLRE_09g403850v5"/>
</dbReference>
<keyword evidence="4" id="KW-0418">Kinase</keyword>
<evidence type="ECO:0000256" key="5">
    <source>
        <dbReference type="ARBA" id="ARBA00022840"/>
    </source>
</evidence>
<name>A0A2K3DCM7_CHLRE</name>
<dbReference type="InterPro" id="IPR011009">
    <property type="entry name" value="Kinase-like_dom_sf"/>
</dbReference>
<feature type="domain" description="Protein kinase" evidence="8">
    <location>
        <begin position="772"/>
        <end position="884"/>
    </location>
</feature>
<feature type="region of interest" description="Disordered" evidence="7">
    <location>
        <begin position="492"/>
        <end position="576"/>
    </location>
</feature>
<dbReference type="OrthoDB" id="10004143at2759"/>
<dbReference type="PaxDb" id="3055-EDP01835"/>
<feature type="compositionally biased region" description="Pro residues" evidence="7">
    <location>
        <begin position="597"/>
        <end position="606"/>
    </location>
</feature>
<feature type="compositionally biased region" description="Low complexity" evidence="7">
    <location>
        <begin position="539"/>
        <end position="549"/>
    </location>
</feature>
<evidence type="ECO:0000259" key="8">
    <source>
        <dbReference type="PROSITE" id="PS50011"/>
    </source>
</evidence>
<dbReference type="ExpressionAtlas" id="A0A2K3DCM7">
    <property type="expression patterns" value="baseline"/>
</dbReference>
<keyword evidence="3 6" id="KW-0547">Nucleotide-binding</keyword>
<dbReference type="RefSeq" id="XP_001695127.2">
    <property type="nucleotide sequence ID" value="XM_001695075.2"/>
</dbReference>
<dbReference type="Proteomes" id="UP000006906">
    <property type="component" value="Chromosome 9"/>
</dbReference>
<evidence type="ECO:0000313" key="10">
    <source>
        <dbReference type="Proteomes" id="UP000006906"/>
    </source>
</evidence>
<dbReference type="GO" id="GO:0005524">
    <property type="term" value="F:ATP binding"/>
    <property type="evidence" value="ECO:0007669"/>
    <property type="project" value="UniProtKB-KW"/>
</dbReference>
<dbReference type="STRING" id="3055.A0A2K3DCM7"/>
<feature type="compositionally biased region" description="Polar residues" evidence="7">
    <location>
        <begin position="557"/>
        <end position="575"/>
    </location>
</feature>
<sequence length="884" mass="90983">MQPAECYSNGARNGFVPVELVSEGPAWSLHDDTAGQSSQLGSKARHLLFRPTAAGACVQNAGGESNATNGDDGSLTRRGHCELADSPWWAASAPQADIPSQARISPDEGEFFIRGFSDRAVVPAPDALESVAAAAAAPAAESVAVVNALSDARKATAYEGAHSNSAQLVAAWAPHDGCGPSGAASAAAAAAHCDGSHPAGCAPPRQQPPVASDGGTEERYWEGCSDDAELGLCQEAGSFSASFGTGAAARAPLEAQQPGHAWRSNACASVAGGGGGPVSSLTNISEALTRLLSGPQGAAAESYAAEGPRAGFFVACDAGDCLSGPGPTSGSPLPVPRDLPAPLPRQRRPWQAPCEAVDADLADPLAIRSGSSPLQVNSLLTRADIHTGQRADWEEPACPPSPPQQSRSLHRHSPALSSGDAPQSSLPQDLSPLDAARAAASHASPAAQLVSLHAADTRVGCTSSDGVPDSLLRLADSPLLLVAGAVDACPRPLPGTGPHSHMERASDGSWTVHASAQSASQPSVRGLSGSSKPQEVQHQHQQQAGGSASWLRPPQPSTVGSAATKPPRSSRSSCTELAVAAATRLPAPPVADLVPRPAAPLPPRPPQGAASPQPQQPVQQPMNGHGGLLQPRLPWLAALSAEDAVRYSGSGSEDAATVAHSTNSGPLPRPSACADRSDSSQRGNSGPLRLLPQRASALTPATAAAVVDAALGPDALSAAEGLLFVSAAAPEELLQPLAFQQQLQLQPDEEGLGSTQPPSLPQDLQLWCMGRFKVVRKLYEGYASRVFRASCLRSGAEVALKAYDTSGLNTFLRHQVLRELDIHARLTHTSIVQLYAVFKEGDILVMVQEYVRGGSLDRVSSRVVTPTSHSAPRSRSTIVQPPIN</sequence>
<dbReference type="KEGG" id="cre:CHLRE_09g403850v5"/>
<dbReference type="GeneID" id="5720754"/>
<feature type="region of interest" description="Disordered" evidence="7">
    <location>
        <begin position="588"/>
        <end position="630"/>
    </location>
</feature>
<gene>
    <name evidence="9" type="ORF">CHLRE_09g403850v5</name>
</gene>
<dbReference type="Gene3D" id="1.10.510.10">
    <property type="entry name" value="Transferase(Phosphotransferase) domain 1"/>
    <property type="match status" value="1"/>
</dbReference>
<evidence type="ECO:0000256" key="3">
    <source>
        <dbReference type="ARBA" id="ARBA00022741"/>
    </source>
</evidence>
<feature type="compositionally biased region" description="Pro residues" evidence="7">
    <location>
        <begin position="333"/>
        <end position="343"/>
    </location>
</feature>
<feature type="region of interest" description="Disordered" evidence="7">
    <location>
        <begin position="194"/>
        <end position="221"/>
    </location>
</feature>
<feature type="region of interest" description="Disordered" evidence="7">
    <location>
        <begin position="862"/>
        <end position="884"/>
    </location>
</feature>
<reference evidence="9 10" key="1">
    <citation type="journal article" date="2007" name="Science">
        <title>The Chlamydomonas genome reveals the evolution of key animal and plant functions.</title>
        <authorList>
            <person name="Merchant S.S."/>
            <person name="Prochnik S.E."/>
            <person name="Vallon O."/>
            <person name="Harris E.H."/>
            <person name="Karpowicz S.J."/>
            <person name="Witman G.B."/>
            <person name="Terry A."/>
            <person name="Salamov A."/>
            <person name="Fritz-Laylin L.K."/>
            <person name="Marechal-Drouard L."/>
            <person name="Marshall W.F."/>
            <person name="Qu L.H."/>
            <person name="Nelson D.R."/>
            <person name="Sanderfoot A.A."/>
            <person name="Spalding M.H."/>
            <person name="Kapitonov V.V."/>
            <person name="Ren Q."/>
            <person name="Ferris P."/>
            <person name="Lindquist E."/>
            <person name="Shapiro H."/>
            <person name="Lucas S.M."/>
            <person name="Grimwood J."/>
            <person name="Schmutz J."/>
            <person name="Cardol P."/>
            <person name="Cerutti H."/>
            <person name="Chanfreau G."/>
            <person name="Chen C.L."/>
            <person name="Cognat V."/>
            <person name="Croft M.T."/>
            <person name="Dent R."/>
            <person name="Dutcher S."/>
            <person name="Fernandez E."/>
            <person name="Fukuzawa H."/>
            <person name="Gonzalez-Ballester D."/>
            <person name="Gonzalez-Halphen D."/>
            <person name="Hallmann A."/>
            <person name="Hanikenne M."/>
            <person name="Hippler M."/>
            <person name="Inwood W."/>
            <person name="Jabbari K."/>
            <person name="Kalanon M."/>
            <person name="Kuras R."/>
            <person name="Lefebvre P.A."/>
            <person name="Lemaire S.D."/>
            <person name="Lobanov A.V."/>
            <person name="Lohr M."/>
            <person name="Manuell A."/>
            <person name="Meier I."/>
            <person name="Mets L."/>
            <person name="Mittag M."/>
            <person name="Mittelmeier T."/>
            <person name="Moroney J.V."/>
            <person name="Moseley J."/>
            <person name="Napoli C."/>
            <person name="Nedelcu A.M."/>
            <person name="Niyogi K."/>
            <person name="Novoselov S.V."/>
            <person name="Paulsen I.T."/>
            <person name="Pazour G."/>
            <person name="Purton S."/>
            <person name="Ral J.P."/>
            <person name="Riano-Pachon D.M."/>
            <person name="Riekhof W."/>
            <person name="Rymarquis L."/>
            <person name="Schroda M."/>
            <person name="Stern D."/>
            <person name="Umen J."/>
            <person name="Willows R."/>
            <person name="Wilson N."/>
            <person name="Zimmer S.L."/>
            <person name="Allmer J."/>
            <person name="Balk J."/>
            <person name="Bisova K."/>
            <person name="Chen C.J."/>
            <person name="Elias M."/>
            <person name="Gendler K."/>
            <person name="Hauser C."/>
            <person name="Lamb M.R."/>
            <person name="Ledford H."/>
            <person name="Long J.C."/>
            <person name="Minagawa J."/>
            <person name="Page M.D."/>
            <person name="Pan J."/>
            <person name="Pootakham W."/>
            <person name="Roje S."/>
            <person name="Rose A."/>
            <person name="Stahlberg E."/>
            <person name="Terauchi A.M."/>
            <person name="Yang P."/>
            <person name="Ball S."/>
            <person name="Bowler C."/>
            <person name="Dieckmann C.L."/>
            <person name="Gladyshev V.N."/>
            <person name="Green P."/>
            <person name="Jorgensen R."/>
            <person name="Mayfield S."/>
            <person name="Mueller-Roeber B."/>
            <person name="Rajamani S."/>
            <person name="Sayre R.T."/>
            <person name="Brokstein P."/>
            <person name="Dubchak I."/>
            <person name="Goodstein D."/>
            <person name="Hornick L."/>
            <person name="Huang Y.W."/>
            <person name="Jhaveri J."/>
            <person name="Luo Y."/>
            <person name="Martinez D."/>
            <person name="Ngau W.C."/>
            <person name="Otillar B."/>
            <person name="Poliakov A."/>
            <person name="Porter A."/>
            <person name="Szajkowski L."/>
            <person name="Werner G."/>
            <person name="Zhou K."/>
            <person name="Grigoriev I.V."/>
            <person name="Rokhsar D.S."/>
            <person name="Grossman A.R."/>
        </authorList>
    </citation>
    <scope>NUCLEOTIDE SEQUENCE [LARGE SCALE GENOMIC DNA]</scope>
    <source>
        <strain evidence="10">CC-503</strain>
    </source>
</reference>
<feature type="compositionally biased region" description="Low complexity" evidence="7">
    <location>
        <begin position="607"/>
        <end position="621"/>
    </location>
</feature>
<evidence type="ECO:0000313" key="9">
    <source>
        <dbReference type="EMBL" id="PNW78280.1"/>
    </source>
</evidence>
<keyword evidence="10" id="KW-1185">Reference proteome</keyword>
<feature type="binding site" evidence="6">
    <location>
        <position position="801"/>
    </location>
    <ligand>
        <name>ATP</name>
        <dbReference type="ChEBI" id="CHEBI:30616"/>
    </ligand>
</feature>
<evidence type="ECO:0000256" key="1">
    <source>
        <dbReference type="ARBA" id="ARBA00022527"/>
    </source>
</evidence>
<dbReference type="PROSITE" id="PS50011">
    <property type="entry name" value="PROTEIN_KINASE_DOM"/>
    <property type="match status" value="1"/>
</dbReference>
<evidence type="ECO:0000256" key="2">
    <source>
        <dbReference type="ARBA" id="ARBA00022679"/>
    </source>
</evidence>
<evidence type="ECO:0000256" key="7">
    <source>
        <dbReference type="SAM" id="MobiDB-lite"/>
    </source>
</evidence>
<dbReference type="EMBL" id="CM008970">
    <property type="protein sequence ID" value="PNW78280.1"/>
    <property type="molecule type" value="Genomic_DNA"/>
</dbReference>
<keyword evidence="1" id="KW-0723">Serine/threonine-protein kinase</keyword>
<evidence type="ECO:0000256" key="6">
    <source>
        <dbReference type="PIRSR" id="PIRSR630616-2"/>
    </source>
</evidence>
<dbReference type="SUPFAM" id="SSF56112">
    <property type="entry name" value="Protein kinase-like (PK-like)"/>
    <property type="match status" value="1"/>
</dbReference>
<dbReference type="GO" id="GO:0004674">
    <property type="term" value="F:protein serine/threonine kinase activity"/>
    <property type="evidence" value="ECO:0000318"/>
    <property type="project" value="GO_Central"/>
</dbReference>
<feature type="compositionally biased region" description="Polar residues" evidence="7">
    <location>
        <begin position="508"/>
        <end position="536"/>
    </location>
</feature>
<feature type="region of interest" description="Disordered" evidence="7">
    <location>
        <begin position="325"/>
        <end position="351"/>
    </location>
</feature>
<feature type="region of interest" description="Disordered" evidence="7">
    <location>
        <begin position="390"/>
        <end position="429"/>
    </location>
</feature>
<dbReference type="InterPro" id="IPR000719">
    <property type="entry name" value="Prot_kinase_dom"/>
</dbReference>
<dbReference type="GO" id="GO:0035556">
    <property type="term" value="P:intracellular signal transduction"/>
    <property type="evidence" value="ECO:0000318"/>
    <property type="project" value="GO_Central"/>
</dbReference>
<keyword evidence="2" id="KW-0808">Transferase</keyword>
<protein>
    <recommendedName>
        <fullName evidence="8">Protein kinase domain-containing protein</fullName>
    </recommendedName>
</protein>
<keyword evidence="5 6" id="KW-0067">ATP-binding</keyword>
<proteinExistence type="predicted"/>
<dbReference type="InParanoid" id="A0A2K3DCM7"/>
<dbReference type="InterPro" id="IPR030616">
    <property type="entry name" value="Aur-like"/>
</dbReference>
<feature type="region of interest" description="Disordered" evidence="7">
    <location>
        <begin position="655"/>
        <end position="689"/>
    </location>
</feature>
<evidence type="ECO:0000256" key="4">
    <source>
        <dbReference type="ARBA" id="ARBA00022777"/>
    </source>
</evidence>
<dbReference type="PANTHER" id="PTHR24350">
    <property type="entry name" value="SERINE/THREONINE-PROTEIN KINASE IAL-RELATED"/>
    <property type="match status" value="1"/>
</dbReference>